<keyword evidence="3" id="KW-1185">Reference proteome</keyword>
<gene>
    <name evidence="2" type="ORF">PPL_09474</name>
</gene>
<dbReference type="OMA" id="SMAYHAF"/>
<accession>D3BPK5</accession>
<feature type="transmembrane region" description="Helical" evidence="1">
    <location>
        <begin position="75"/>
        <end position="93"/>
    </location>
</feature>
<feature type="transmembrane region" description="Helical" evidence="1">
    <location>
        <begin position="52"/>
        <end position="69"/>
    </location>
</feature>
<dbReference type="InParanoid" id="D3BPK5"/>
<evidence type="ECO:0000313" key="2">
    <source>
        <dbReference type="EMBL" id="EFA76723.1"/>
    </source>
</evidence>
<protein>
    <recommendedName>
        <fullName evidence="4">Transmembrane protein 14</fullName>
    </recommendedName>
</protein>
<feature type="transmembrane region" description="Helical" evidence="1">
    <location>
        <begin position="98"/>
        <end position="117"/>
    </location>
</feature>
<keyword evidence="1" id="KW-1133">Transmembrane helix</keyword>
<keyword evidence="1" id="KW-0472">Membrane</keyword>
<keyword evidence="1" id="KW-0812">Transmembrane</keyword>
<sequence length="147" mass="16150">MSNTTTTSTTKSNKNNEYTITSKPTYCMSSLFLGTSAYFYSRNKPLMTRISLVSSLLFGISGALIDYNYVNQGTLIAGGLSAALAASTTANALSQRRLFPLVLGTLSFSSMAYHAFFPLYNNVHEVRDLIDDFNAKVKEKSNNNDDK</sequence>
<comment type="caution">
    <text evidence="2">The sequence shown here is derived from an EMBL/GenBank/DDBJ whole genome shotgun (WGS) entry which is preliminary data.</text>
</comment>
<evidence type="ECO:0000256" key="1">
    <source>
        <dbReference type="SAM" id="Phobius"/>
    </source>
</evidence>
<dbReference type="Proteomes" id="UP000001396">
    <property type="component" value="Unassembled WGS sequence"/>
</dbReference>
<name>D3BPK5_HETP5</name>
<dbReference type="FunCoup" id="D3BPK5">
    <property type="interactions" value="169"/>
</dbReference>
<evidence type="ECO:0008006" key="4">
    <source>
        <dbReference type="Google" id="ProtNLM"/>
    </source>
</evidence>
<dbReference type="RefSeq" id="XP_020428855.1">
    <property type="nucleotide sequence ID" value="XM_020580268.1"/>
</dbReference>
<dbReference type="GeneID" id="31364949"/>
<reference evidence="2 3" key="1">
    <citation type="journal article" date="2011" name="Genome Res.">
        <title>Phylogeny-wide analysis of social amoeba genomes highlights ancient origins for complex intercellular communication.</title>
        <authorList>
            <person name="Heidel A.J."/>
            <person name="Lawal H.M."/>
            <person name="Felder M."/>
            <person name="Schilde C."/>
            <person name="Helps N.R."/>
            <person name="Tunggal B."/>
            <person name="Rivero F."/>
            <person name="John U."/>
            <person name="Schleicher M."/>
            <person name="Eichinger L."/>
            <person name="Platzer M."/>
            <person name="Noegel A.A."/>
            <person name="Schaap P."/>
            <person name="Gloeckner G."/>
        </authorList>
    </citation>
    <scope>NUCLEOTIDE SEQUENCE [LARGE SCALE GENOMIC DNA]</scope>
    <source>
        <strain evidence="3">ATCC 26659 / Pp 5 / PN500</strain>
    </source>
</reference>
<evidence type="ECO:0000313" key="3">
    <source>
        <dbReference type="Proteomes" id="UP000001396"/>
    </source>
</evidence>
<organism evidence="2 3">
    <name type="scientific">Heterostelium pallidum (strain ATCC 26659 / Pp 5 / PN500)</name>
    <name type="common">Cellular slime mold</name>
    <name type="synonym">Polysphondylium pallidum</name>
    <dbReference type="NCBI Taxonomy" id="670386"/>
    <lineage>
        <taxon>Eukaryota</taxon>
        <taxon>Amoebozoa</taxon>
        <taxon>Evosea</taxon>
        <taxon>Eumycetozoa</taxon>
        <taxon>Dictyostelia</taxon>
        <taxon>Acytosteliales</taxon>
        <taxon>Acytosteliaceae</taxon>
        <taxon>Heterostelium</taxon>
    </lineage>
</organism>
<proteinExistence type="predicted"/>
<dbReference type="AlphaFoldDB" id="D3BPK5"/>
<dbReference type="EMBL" id="ADBJ01000044">
    <property type="protein sequence ID" value="EFA76723.1"/>
    <property type="molecule type" value="Genomic_DNA"/>
</dbReference>